<dbReference type="Proteomes" id="UP000214610">
    <property type="component" value="Unassembled WGS sequence"/>
</dbReference>
<keyword evidence="2" id="KW-0732">Signal</keyword>
<dbReference type="SUPFAM" id="SSF48452">
    <property type="entry name" value="TPR-like"/>
    <property type="match status" value="1"/>
</dbReference>
<dbReference type="Pfam" id="PF13181">
    <property type="entry name" value="TPR_8"/>
    <property type="match status" value="1"/>
</dbReference>
<gene>
    <name evidence="3" type="ORF">ADH67_06560</name>
</gene>
<dbReference type="GeneID" id="78361684"/>
<evidence type="ECO:0000256" key="2">
    <source>
        <dbReference type="SAM" id="SignalP"/>
    </source>
</evidence>
<sequence>MRISKLVSLLCFSLLLGSAPMTSTQAQLFQPEENEVINPVRDVNQLIYRGKRADALALAEKEIENNPKNVQLRFIRGVILSDLKRNKEAKEAFEELIREYPEIAEPYNNLAVLYAGEGNLGRAKELLEQALSNNAKSFTTYNNLGDVYLALAAQSYGEALKLSPKSKNTKTKLETIRELISK</sequence>
<evidence type="ECO:0000313" key="4">
    <source>
        <dbReference type="Proteomes" id="UP000214610"/>
    </source>
</evidence>
<accession>A0A227KPA6</accession>
<reference evidence="4" key="1">
    <citation type="submission" date="2017-05" db="EMBL/GenBank/DDBJ databases">
        <title>Improved OligoMM genomes.</title>
        <authorList>
            <person name="Garzetti D."/>
        </authorList>
    </citation>
    <scope>NUCLEOTIDE SEQUENCE [LARGE SCALE GENOMIC DNA]</scope>
    <source>
        <strain evidence="4">YL45</strain>
    </source>
</reference>
<keyword evidence="1" id="KW-0802">TPR repeat</keyword>
<dbReference type="EMBL" id="NHMP01000003">
    <property type="protein sequence ID" value="OXE49784.1"/>
    <property type="molecule type" value="Genomic_DNA"/>
</dbReference>
<dbReference type="RefSeq" id="WP_066593313.1">
    <property type="nucleotide sequence ID" value="NZ_CAJTBZ010000004.1"/>
</dbReference>
<dbReference type="SMART" id="SM00028">
    <property type="entry name" value="TPR"/>
    <property type="match status" value="3"/>
</dbReference>
<name>A0A227KPA6_9BURK</name>
<keyword evidence="4" id="KW-1185">Reference proteome</keyword>
<protein>
    <submittedName>
        <fullName evidence="3">Uncharacterized protein</fullName>
    </submittedName>
</protein>
<feature type="signal peptide" evidence="2">
    <location>
        <begin position="1"/>
        <end position="26"/>
    </location>
</feature>
<dbReference type="PROSITE" id="PS50005">
    <property type="entry name" value="TPR"/>
    <property type="match status" value="1"/>
</dbReference>
<feature type="repeat" description="TPR" evidence="1">
    <location>
        <begin position="104"/>
        <end position="137"/>
    </location>
</feature>
<evidence type="ECO:0000313" key="3">
    <source>
        <dbReference type="EMBL" id="OXE49784.1"/>
    </source>
</evidence>
<dbReference type="Pfam" id="PF13432">
    <property type="entry name" value="TPR_16"/>
    <property type="match status" value="1"/>
</dbReference>
<dbReference type="AlphaFoldDB" id="A0A227KPA6"/>
<evidence type="ECO:0000256" key="1">
    <source>
        <dbReference type="PROSITE-ProRule" id="PRU00339"/>
    </source>
</evidence>
<dbReference type="Gene3D" id="1.25.40.10">
    <property type="entry name" value="Tetratricopeptide repeat domain"/>
    <property type="match status" value="1"/>
</dbReference>
<feature type="chain" id="PRO_5011238783" evidence="2">
    <location>
        <begin position="27"/>
        <end position="182"/>
    </location>
</feature>
<dbReference type="InterPro" id="IPR019734">
    <property type="entry name" value="TPR_rpt"/>
</dbReference>
<comment type="caution">
    <text evidence="3">The sequence shown here is derived from an EMBL/GenBank/DDBJ whole genome shotgun (WGS) entry which is preliminary data.</text>
</comment>
<proteinExistence type="predicted"/>
<organism evidence="3 4">
    <name type="scientific">Turicimonas muris</name>
    <dbReference type="NCBI Taxonomy" id="1796652"/>
    <lineage>
        <taxon>Bacteria</taxon>
        <taxon>Pseudomonadati</taxon>
        <taxon>Pseudomonadota</taxon>
        <taxon>Betaproteobacteria</taxon>
        <taxon>Burkholderiales</taxon>
        <taxon>Sutterellaceae</taxon>
        <taxon>Turicimonas</taxon>
    </lineage>
</organism>
<dbReference type="InterPro" id="IPR011990">
    <property type="entry name" value="TPR-like_helical_dom_sf"/>
</dbReference>